<gene>
    <name evidence="1" type="ORF">C9J27_05390</name>
</gene>
<comment type="caution">
    <text evidence="1">The sequence shown here is derived from an EMBL/GenBank/DDBJ whole genome shotgun (WGS) entry which is preliminary data.</text>
</comment>
<reference evidence="1 2" key="1">
    <citation type="submission" date="2018-01" db="EMBL/GenBank/DDBJ databases">
        <title>Whole genome sequencing of Histamine producing bacteria.</title>
        <authorList>
            <person name="Butler K."/>
        </authorList>
    </citation>
    <scope>NUCLEOTIDE SEQUENCE [LARGE SCALE GENOMIC DNA]</scope>
    <source>
        <strain evidence="1 2">FS-7.2</strain>
    </source>
</reference>
<dbReference type="AlphaFoldDB" id="A0A2T3KLP4"/>
<organism evidence="1 2">
    <name type="scientific">Photobacterium kishitanii</name>
    <dbReference type="NCBI Taxonomy" id="318456"/>
    <lineage>
        <taxon>Bacteria</taxon>
        <taxon>Pseudomonadati</taxon>
        <taxon>Pseudomonadota</taxon>
        <taxon>Gammaproteobacteria</taxon>
        <taxon>Vibrionales</taxon>
        <taxon>Vibrionaceae</taxon>
        <taxon>Photobacterium</taxon>
    </lineage>
</organism>
<sequence>MTEKKHPLVLSYEESLLILRDISTPPFLKVRTSAKKKTDLENFSANKLFDPIFSKFWRYKTYAAQTVGSFIVLLAREARFQGVPDVVDKLKFYLSEQEICKQEIKSNSSIHLKNLPEDMADSYKQALKDLDLWL</sequence>
<dbReference type="Proteomes" id="UP000241426">
    <property type="component" value="Unassembled WGS sequence"/>
</dbReference>
<evidence type="ECO:0000313" key="2">
    <source>
        <dbReference type="Proteomes" id="UP000241426"/>
    </source>
</evidence>
<dbReference type="RefSeq" id="WP_107289200.1">
    <property type="nucleotide sequence ID" value="NZ_PYNF01000003.1"/>
</dbReference>
<name>A0A2T3KLP4_9GAMM</name>
<accession>A0A2T3KLP4</accession>
<proteinExistence type="predicted"/>
<evidence type="ECO:0000313" key="1">
    <source>
        <dbReference type="EMBL" id="PSV00570.1"/>
    </source>
</evidence>
<dbReference type="EMBL" id="PYNF01000003">
    <property type="protein sequence ID" value="PSV00570.1"/>
    <property type="molecule type" value="Genomic_DNA"/>
</dbReference>
<protein>
    <submittedName>
        <fullName evidence="1">Uncharacterized protein</fullName>
    </submittedName>
</protein>